<feature type="transmembrane region" description="Helical" evidence="2">
    <location>
        <begin position="48"/>
        <end position="69"/>
    </location>
</feature>
<accession>A0ABN2SUF2</accession>
<evidence type="ECO:0000256" key="2">
    <source>
        <dbReference type="SAM" id="Phobius"/>
    </source>
</evidence>
<comment type="caution">
    <text evidence="3">The sequence shown here is derived from an EMBL/GenBank/DDBJ whole genome shotgun (WGS) entry which is preliminary data.</text>
</comment>
<keyword evidence="2" id="KW-1133">Transmembrane helix</keyword>
<name>A0ABN2SUF2_9PSEU</name>
<keyword evidence="2" id="KW-0472">Membrane</keyword>
<evidence type="ECO:0000313" key="3">
    <source>
        <dbReference type="EMBL" id="GAA1991803.1"/>
    </source>
</evidence>
<proteinExistence type="predicted"/>
<feature type="compositionally biased region" description="Low complexity" evidence="1">
    <location>
        <begin position="95"/>
        <end position="107"/>
    </location>
</feature>
<feature type="region of interest" description="Disordered" evidence="1">
    <location>
        <begin position="1"/>
        <end position="39"/>
    </location>
</feature>
<keyword evidence="4" id="KW-1185">Reference proteome</keyword>
<gene>
    <name evidence="3" type="ORF">GCM10009754_83230</name>
</gene>
<dbReference type="EMBL" id="BAAANN010000061">
    <property type="protein sequence ID" value="GAA1991803.1"/>
    <property type="molecule type" value="Genomic_DNA"/>
</dbReference>
<reference evidence="3 4" key="1">
    <citation type="journal article" date="2019" name="Int. J. Syst. Evol. Microbiol.">
        <title>The Global Catalogue of Microorganisms (GCM) 10K type strain sequencing project: providing services to taxonomists for standard genome sequencing and annotation.</title>
        <authorList>
            <consortium name="The Broad Institute Genomics Platform"/>
            <consortium name="The Broad Institute Genome Sequencing Center for Infectious Disease"/>
            <person name="Wu L."/>
            <person name="Ma J."/>
        </authorList>
    </citation>
    <scope>NUCLEOTIDE SEQUENCE [LARGE SCALE GENOMIC DNA]</scope>
    <source>
        <strain evidence="3 4">JCM 14545</strain>
    </source>
</reference>
<feature type="compositionally biased region" description="Pro residues" evidence="1">
    <location>
        <begin position="1"/>
        <end position="10"/>
    </location>
</feature>
<dbReference type="Proteomes" id="UP001501116">
    <property type="component" value="Unassembled WGS sequence"/>
</dbReference>
<feature type="compositionally biased region" description="Pro residues" evidence="1">
    <location>
        <begin position="84"/>
        <end position="94"/>
    </location>
</feature>
<protein>
    <submittedName>
        <fullName evidence="3">Uncharacterized protein</fullName>
    </submittedName>
</protein>
<feature type="compositionally biased region" description="Pro residues" evidence="1">
    <location>
        <begin position="29"/>
        <end position="39"/>
    </location>
</feature>
<organism evidence="3 4">
    <name type="scientific">Amycolatopsis minnesotensis</name>
    <dbReference type="NCBI Taxonomy" id="337894"/>
    <lineage>
        <taxon>Bacteria</taxon>
        <taxon>Bacillati</taxon>
        <taxon>Actinomycetota</taxon>
        <taxon>Actinomycetes</taxon>
        <taxon>Pseudonocardiales</taxon>
        <taxon>Pseudonocardiaceae</taxon>
        <taxon>Amycolatopsis</taxon>
    </lineage>
</organism>
<sequence length="224" mass="22547">MTGPPVPPRPGWGQHPQGPRPQWGRPAPGGYPPHGGYPPPPKPNRAPLWIALGALGVVVAAVLVTGFVAPGFFLGKDTGAAAPAPSPAAPPPAPSAGAPSSSAGTTPEGEYTAPVKAFLDAVNSGDQDGAMKFVCSGDTTLVKARLVKIFATGKPRFETVALGLDTRSFANGYLGGTLNGQPLPETKDDEGTTVPKGTIGANNISGGKWCVDGIRTGLPAIDGS</sequence>
<evidence type="ECO:0000256" key="1">
    <source>
        <dbReference type="SAM" id="MobiDB-lite"/>
    </source>
</evidence>
<feature type="region of interest" description="Disordered" evidence="1">
    <location>
        <begin position="81"/>
        <end position="109"/>
    </location>
</feature>
<keyword evidence="2" id="KW-0812">Transmembrane</keyword>
<dbReference type="RefSeq" id="WP_344431430.1">
    <property type="nucleotide sequence ID" value="NZ_BAAANN010000061.1"/>
</dbReference>
<evidence type="ECO:0000313" key="4">
    <source>
        <dbReference type="Proteomes" id="UP001501116"/>
    </source>
</evidence>